<sequence>MDEFERIRQSSQYLTILLRTRPDFADWLRLRKHLYRRYPLTGLYSDLRQTTRDAHSFVELAERFREFKQRHFLRIGGRDLLGLSDLAETTSQLSDLAGVSLQVGLEVLSDHPEWWAGAGEVERWPEVREAYETVVMGLGKLGGQELNYVSDVDLIFLSHPRNGDPIPSHAASMLLDRLCHWLSRLMGDRVKGDRVFVVDVRLRPQGKDGLLIPSLDAAAEHYLLHGRPWERQMLLKARPVAGGRSSGMSFLQQIRPFVFRRFLDFQALDELRSMRDRILAEALQLGKGARQYNVKLGIGGIREIEFLVQSLQLIYGGRYPELDEPNTLRCLQVLNELSLLPAQTVEELREAYVFLRRVEHWVQLDQNRQTQKLPQSEEAMARLASALGLGGSEKAFNDKLRTCAEIVHGHFMGLFHAPAGDTAPAGRNADERDARHEAEDDGSGPVNGDSMHRLLGMLQDFPPGVRQTVLDVVKRYPLVRSRELSEKVLLRTERYFSQVSRRPGLKQIFNASGPWLQGLCEGIARTEMLADLLAHHPGLAEGIALGEERCPDSKSWAEAASRLLETVTGYEEGLEWIRRLKNERTVTLALADLRGDFGPAALERQLSDLADFVARYTYEHIKASLGLAPDLPLAVLGLGRLGSREMSYLSDMDLVFVYQPRPGELEDQVPGDVVRLIQRFMRMLSTPLQDGPGYAVDARLRPTGSYGPLIVTQNSWLEYYSEQADLWELQALLRLRQIAGDRQLGLWLEDKALEICYRENRPEDVWRRLCHLRGRMQRERSDEKADRLDLKLGAGGLVDLEFLIQGNLLVKGYDNPLIRVRSVRAAIQDFLEEITESAGHSREIRAAFEAIRALDHRLRLHLNQSGAKITPEQFEGLKGLGLWPPAHVGTTIETWEDILKYRRIIRAALQEFCPDL</sequence>
<accession>A0LE63</accession>
<dbReference type="GO" id="GO:0008882">
    <property type="term" value="F:[glutamate-ammonia-ligase] adenylyltransferase activity"/>
    <property type="evidence" value="ECO:0007669"/>
    <property type="project" value="UniProtKB-EC"/>
</dbReference>
<protein>
    <submittedName>
        <fullName evidence="10">(Glutamate--ammonia-ligase) adenylyltransferase</fullName>
        <ecNumber evidence="10">2.7.7.42</ecNumber>
    </submittedName>
</protein>
<evidence type="ECO:0000259" key="9">
    <source>
        <dbReference type="Pfam" id="PF08335"/>
    </source>
</evidence>
<dbReference type="KEGG" id="sfu:Sfum_0011"/>
<evidence type="ECO:0000256" key="6">
    <source>
        <dbReference type="ARBA" id="ARBA00023268"/>
    </source>
</evidence>
<proteinExistence type="predicted"/>
<name>A0LE63_SYNFM</name>
<dbReference type="SUPFAM" id="SSF81301">
    <property type="entry name" value="Nucleotidyltransferase"/>
    <property type="match status" value="2"/>
</dbReference>
<reference evidence="10 11" key="1">
    <citation type="submission" date="2006-10" db="EMBL/GenBank/DDBJ databases">
        <title>Complete sequence of Syntrophobacter fumaroxidans MPOB.</title>
        <authorList>
            <consortium name="US DOE Joint Genome Institute"/>
            <person name="Copeland A."/>
            <person name="Lucas S."/>
            <person name="Lapidus A."/>
            <person name="Barry K."/>
            <person name="Detter J.C."/>
            <person name="Glavina del Rio T."/>
            <person name="Hammon N."/>
            <person name="Israni S."/>
            <person name="Pitluck S."/>
            <person name="Goltsman E.G."/>
            <person name="Martinez M."/>
            <person name="Schmutz J."/>
            <person name="Larimer F."/>
            <person name="Land M."/>
            <person name="Hauser L."/>
            <person name="Kyrpides N."/>
            <person name="Kim E."/>
            <person name="Boone D.R."/>
            <person name="Brockman F."/>
            <person name="Culley D."/>
            <person name="Ferry J."/>
            <person name="Gunsalus R."/>
            <person name="McInerney M.J."/>
            <person name="Morrison M."/>
            <person name="Plugge C."/>
            <person name="Rohlin L."/>
            <person name="Scholten J."/>
            <person name="Sieber J."/>
            <person name="Stams A.J.M."/>
            <person name="Worm P."/>
            <person name="Henstra A.M."/>
            <person name="Richardson P."/>
        </authorList>
    </citation>
    <scope>NUCLEOTIDE SEQUENCE [LARGE SCALE GENOMIC DNA]</scope>
    <source>
        <strain evidence="11">DSM 10017 / MPOB</strain>
    </source>
</reference>
<organism evidence="10 11">
    <name type="scientific">Syntrophobacter fumaroxidans (strain DSM 10017 / MPOB)</name>
    <dbReference type="NCBI Taxonomy" id="335543"/>
    <lineage>
        <taxon>Bacteria</taxon>
        <taxon>Pseudomonadati</taxon>
        <taxon>Thermodesulfobacteriota</taxon>
        <taxon>Syntrophobacteria</taxon>
        <taxon>Syntrophobacterales</taxon>
        <taxon>Syntrophobacteraceae</taxon>
        <taxon>Syntrophobacter</taxon>
    </lineage>
</organism>
<feature type="region of interest" description="Disordered" evidence="7">
    <location>
        <begin position="422"/>
        <end position="447"/>
    </location>
</feature>
<dbReference type="Gene3D" id="3.30.460.10">
    <property type="entry name" value="Beta Polymerase, domain 2"/>
    <property type="match status" value="2"/>
</dbReference>
<dbReference type="InParanoid" id="A0LE63"/>
<dbReference type="GO" id="GO:0005524">
    <property type="term" value="F:ATP binding"/>
    <property type="evidence" value="ECO:0007669"/>
    <property type="project" value="UniProtKB-KW"/>
</dbReference>
<evidence type="ECO:0000256" key="7">
    <source>
        <dbReference type="SAM" id="MobiDB-lite"/>
    </source>
</evidence>
<evidence type="ECO:0000313" key="10">
    <source>
        <dbReference type="EMBL" id="ABK15715.1"/>
    </source>
</evidence>
<dbReference type="SUPFAM" id="SSF81593">
    <property type="entry name" value="Nucleotidyltransferase substrate binding subunit/domain"/>
    <property type="match status" value="2"/>
</dbReference>
<dbReference type="GO" id="GO:0005829">
    <property type="term" value="C:cytosol"/>
    <property type="evidence" value="ECO:0007669"/>
    <property type="project" value="TreeGrafter"/>
</dbReference>
<keyword evidence="1 10" id="KW-0808">Transferase</keyword>
<keyword evidence="4" id="KW-0067">ATP-binding</keyword>
<dbReference type="InterPro" id="IPR043519">
    <property type="entry name" value="NT_sf"/>
</dbReference>
<dbReference type="GO" id="GO:0000820">
    <property type="term" value="P:regulation of glutamine family amino acid metabolic process"/>
    <property type="evidence" value="ECO:0007669"/>
    <property type="project" value="TreeGrafter"/>
</dbReference>
<gene>
    <name evidence="10" type="ordered locus">Sfum_0011</name>
</gene>
<dbReference type="PANTHER" id="PTHR30621">
    <property type="entry name" value="GLUTAMINE SYNTHETASE ADENYLYLTRANSFERASE"/>
    <property type="match status" value="1"/>
</dbReference>
<keyword evidence="2 10" id="KW-0548">Nucleotidyltransferase</keyword>
<dbReference type="EMBL" id="CP000478">
    <property type="protein sequence ID" value="ABK15715.1"/>
    <property type="molecule type" value="Genomic_DNA"/>
</dbReference>
<dbReference type="CDD" id="cd05401">
    <property type="entry name" value="NT_GlnE_GlnD_like"/>
    <property type="match status" value="2"/>
</dbReference>
<dbReference type="GO" id="GO:0016874">
    <property type="term" value="F:ligase activity"/>
    <property type="evidence" value="ECO:0007669"/>
    <property type="project" value="UniProtKB-KW"/>
</dbReference>
<dbReference type="Pfam" id="PF03710">
    <property type="entry name" value="GlnE"/>
    <property type="match status" value="2"/>
</dbReference>
<dbReference type="AlphaFoldDB" id="A0LE63"/>
<dbReference type="Proteomes" id="UP000001784">
    <property type="component" value="Chromosome"/>
</dbReference>
<keyword evidence="6" id="KW-0511">Multifunctional enzyme</keyword>
<keyword evidence="5" id="KW-0460">Magnesium</keyword>
<dbReference type="Pfam" id="PF08335">
    <property type="entry name" value="GlnD_UR_UTase"/>
    <property type="match status" value="1"/>
</dbReference>
<evidence type="ECO:0000256" key="2">
    <source>
        <dbReference type="ARBA" id="ARBA00022695"/>
    </source>
</evidence>
<dbReference type="InterPro" id="IPR023057">
    <property type="entry name" value="GlnE"/>
</dbReference>
<dbReference type="EC" id="2.7.7.42" evidence="10"/>
<dbReference type="eggNOG" id="COG1391">
    <property type="taxonomic scope" value="Bacteria"/>
</dbReference>
<evidence type="ECO:0000256" key="3">
    <source>
        <dbReference type="ARBA" id="ARBA00022741"/>
    </source>
</evidence>
<keyword evidence="10" id="KW-0436">Ligase</keyword>
<evidence type="ECO:0000259" key="8">
    <source>
        <dbReference type="Pfam" id="PF03710"/>
    </source>
</evidence>
<feature type="compositionally biased region" description="Basic and acidic residues" evidence="7">
    <location>
        <begin position="428"/>
        <end position="438"/>
    </location>
</feature>
<evidence type="ECO:0000256" key="5">
    <source>
        <dbReference type="ARBA" id="ARBA00022842"/>
    </source>
</evidence>
<evidence type="ECO:0000313" key="11">
    <source>
        <dbReference type="Proteomes" id="UP000001784"/>
    </source>
</evidence>
<keyword evidence="3" id="KW-0547">Nucleotide-binding</keyword>
<dbReference type="RefSeq" id="WP_011696888.1">
    <property type="nucleotide sequence ID" value="NC_008554.1"/>
</dbReference>
<dbReference type="FunCoup" id="A0LE63">
    <property type="interactions" value="187"/>
</dbReference>
<feature type="domain" description="Glutamate-ammonia ligase adenylyltransferase repeated" evidence="8">
    <location>
        <begin position="5"/>
        <end position="252"/>
    </location>
</feature>
<dbReference type="STRING" id="335543.Sfum_0011"/>
<dbReference type="OrthoDB" id="9759366at2"/>
<dbReference type="InterPro" id="IPR005190">
    <property type="entry name" value="GlnE_rpt_dom"/>
</dbReference>
<evidence type="ECO:0000256" key="1">
    <source>
        <dbReference type="ARBA" id="ARBA00022679"/>
    </source>
</evidence>
<keyword evidence="11" id="KW-1185">Reference proteome</keyword>
<dbReference type="InterPro" id="IPR013546">
    <property type="entry name" value="PII_UdlTrfase/GS_AdlTrfase"/>
</dbReference>
<feature type="domain" description="Glutamate-ammonia ligase adenylyltransferase repeated" evidence="8">
    <location>
        <begin position="519"/>
        <end position="745"/>
    </location>
</feature>
<dbReference type="Gene3D" id="1.20.120.330">
    <property type="entry name" value="Nucleotidyltransferases domain 2"/>
    <property type="match status" value="2"/>
</dbReference>
<evidence type="ECO:0000256" key="4">
    <source>
        <dbReference type="ARBA" id="ARBA00022840"/>
    </source>
</evidence>
<dbReference type="PANTHER" id="PTHR30621:SF0">
    <property type="entry name" value="BIFUNCTIONAL GLUTAMINE SYNTHETASE ADENYLYLTRANSFERASE_ADENYLYL-REMOVING ENZYME"/>
    <property type="match status" value="1"/>
</dbReference>
<dbReference type="HOGENOM" id="CLU_006233_1_1_7"/>
<feature type="domain" description="PII-uridylyltransferase/Glutamine-synthetase adenylyltransferase" evidence="9">
    <location>
        <begin position="274"/>
        <end position="415"/>
    </location>
</feature>